<name>A0ABV8ABJ4_9DEIO</name>
<dbReference type="InterPro" id="IPR029063">
    <property type="entry name" value="SAM-dependent_MTases_sf"/>
</dbReference>
<accession>A0ABV8ABJ4</accession>
<sequence>MTPVLDARLGAVLNLIRAEVHADIGSDHAHLPIRLVQAGRVRRCLVVEVNPGPLRHARENVALAGLSDRIEVREGNGLSPLRPGEVGSASLTGMGANTILSILEAGEERLPPALVVQPNDSPRILREWARGSGFQLTHEALAPGFWTYPVLRFEAHPGPDPAYEGLPLEAALRYGPHLLASRHPLLLGQVQQDIARLTPLAAPARPAQAELETASSALACLLKSSR</sequence>
<dbReference type="PANTHER" id="PTHR38451">
    <property type="entry name" value="TRNA (ADENINE(22)-N(1))-METHYLTRANSFERASE"/>
    <property type="match status" value="1"/>
</dbReference>
<dbReference type="EMBL" id="JBHRZF010000167">
    <property type="protein sequence ID" value="MFC3861956.1"/>
    <property type="molecule type" value="Genomic_DNA"/>
</dbReference>
<dbReference type="Gene3D" id="3.40.50.150">
    <property type="entry name" value="Vaccinia Virus protein VP39"/>
    <property type="match status" value="1"/>
</dbReference>
<dbReference type="PIRSF" id="PIRSF018637">
    <property type="entry name" value="TrmK"/>
    <property type="match status" value="1"/>
</dbReference>
<gene>
    <name evidence="1" type="ORF">ACFOPQ_14400</name>
</gene>
<organism evidence="1 2">
    <name type="scientific">Deinococcus antarcticus</name>
    <dbReference type="NCBI Taxonomy" id="1298767"/>
    <lineage>
        <taxon>Bacteria</taxon>
        <taxon>Thermotogati</taxon>
        <taxon>Deinococcota</taxon>
        <taxon>Deinococci</taxon>
        <taxon>Deinococcales</taxon>
        <taxon>Deinococcaceae</taxon>
        <taxon>Deinococcus</taxon>
    </lineage>
</organism>
<comment type="caution">
    <text evidence="1">The sequence shown here is derived from an EMBL/GenBank/DDBJ whole genome shotgun (WGS) entry which is preliminary data.</text>
</comment>
<dbReference type="SUPFAM" id="SSF53335">
    <property type="entry name" value="S-adenosyl-L-methionine-dependent methyltransferases"/>
    <property type="match status" value="1"/>
</dbReference>
<proteinExistence type="predicted"/>
<evidence type="ECO:0000313" key="2">
    <source>
        <dbReference type="Proteomes" id="UP001595748"/>
    </source>
</evidence>
<reference evidence="2" key="1">
    <citation type="journal article" date="2019" name="Int. J. Syst. Evol. Microbiol.">
        <title>The Global Catalogue of Microorganisms (GCM) 10K type strain sequencing project: providing services to taxonomists for standard genome sequencing and annotation.</title>
        <authorList>
            <consortium name="The Broad Institute Genomics Platform"/>
            <consortium name="The Broad Institute Genome Sequencing Center for Infectious Disease"/>
            <person name="Wu L."/>
            <person name="Ma J."/>
        </authorList>
    </citation>
    <scope>NUCLEOTIDE SEQUENCE [LARGE SCALE GENOMIC DNA]</scope>
    <source>
        <strain evidence="2">CCTCC AB 2013263</strain>
    </source>
</reference>
<dbReference type="Proteomes" id="UP001595748">
    <property type="component" value="Unassembled WGS sequence"/>
</dbReference>
<dbReference type="Pfam" id="PF04816">
    <property type="entry name" value="TrmK"/>
    <property type="match status" value="1"/>
</dbReference>
<protein>
    <submittedName>
        <fullName evidence="1">tRNA (Adenine(22)-N(1))-methyltransferase TrmK</fullName>
    </submittedName>
</protein>
<dbReference type="PANTHER" id="PTHR38451:SF1">
    <property type="entry name" value="TRNA (ADENINE(22)-N(1))-METHYLTRANSFERASE"/>
    <property type="match status" value="1"/>
</dbReference>
<dbReference type="RefSeq" id="WP_380079372.1">
    <property type="nucleotide sequence ID" value="NZ_JBHRZF010000167.1"/>
</dbReference>
<dbReference type="InterPro" id="IPR006901">
    <property type="entry name" value="TrmK"/>
</dbReference>
<keyword evidence="2" id="KW-1185">Reference proteome</keyword>
<evidence type="ECO:0000313" key="1">
    <source>
        <dbReference type="EMBL" id="MFC3861956.1"/>
    </source>
</evidence>